<accession>A0ABQ5QWJ7</accession>
<dbReference type="PROSITE" id="PS51257">
    <property type="entry name" value="PROKAR_LIPOPROTEIN"/>
    <property type="match status" value="1"/>
</dbReference>
<protein>
    <submittedName>
        <fullName evidence="6">Carbohydrate ABC transporter, N-acetylglucosamine/diacetylchitobiose-binding protein</fullName>
    </submittedName>
</protein>
<keyword evidence="4" id="KW-0732">Signal</keyword>
<feature type="region of interest" description="Disordered" evidence="5">
    <location>
        <begin position="31"/>
        <end position="51"/>
    </location>
</feature>
<evidence type="ECO:0000256" key="1">
    <source>
        <dbReference type="ARBA" id="ARBA00004196"/>
    </source>
</evidence>
<evidence type="ECO:0000256" key="3">
    <source>
        <dbReference type="ARBA" id="ARBA00022448"/>
    </source>
</evidence>
<dbReference type="RefSeq" id="WP_281898211.1">
    <property type="nucleotide sequence ID" value="NZ_BSDI01000019.1"/>
</dbReference>
<proteinExistence type="inferred from homology"/>
<sequence length="469" mass="51026">MSEDRRTFLQRAAAAGLLATPAAGLLSACVGGGDDDTQDQAEGEKSETNPLGVDAKAPLEVVIFNGGLGTKYATDVHIPSYKKSFPEAEVKFSQAEEIATVLQPRFTSEQPPDMVNNAGSKLMDQGALVQAGQVQDLTDLFNAPSLDIAGKTVKDTLVPGTVEQGTFNGKPYVLNYAFTTFGLWYSDKLFKDNSWTVPKTWTEFTALLDSMKAKGVTPYAYAGANASYYQYLVILTTAAKIGGADVLKNIDNLEDGAWQVDAVKQAAQLWGEIGNKYMLKSHLGLRHTEVQLQQNQYRVGLYPSGSWLENEQAKDTPAGFNYAVMPLPSATASDKLPQTAIYAAAGEMYFVAAKGKNPRGGMEYLRHMLSKEGAKGFTELTKVLTVVQGATEGLTISPGLTSSEAMLKAAGSDYFAYRWDTWYKKMDDECRAATNELMFSGGDANKFVARMQKVADEVKKDPSIEKFKR</sequence>
<evidence type="ECO:0000256" key="4">
    <source>
        <dbReference type="ARBA" id="ARBA00022729"/>
    </source>
</evidence>
<keyword evidence="3" id="KW-0813">Transport</keyword>
<organism evidence="6 7">
    <name type="scientific">Phytohabitans aurantiacus</name>
    <dbReference type="NCBI Taxonomy" id="3016789"/>
    <lineage>
        <taxon>Bacteria</taxon>
        <taxon>Bacillati</taxon>
        <taxon>Actinomycetota</taxon>
        <taxon>Actinomycetes</taxon>
        <taxon>Micromonosporales</taxon>
        <taxon>Micromonosporaceae</taxon>
    </lineage>
</organism>
<dbReference type="NCBIfam" id="TIGR03851">
    <property type="entry name" value="chitin_NgcE"/>
    <property type="match status" value="1"/>
</dbReference>
<dbReference type="Pfam" id="PF01547">
    <property type="entry name" value="SBP_bac_1"/>
    <property type="match status" value="1"/>
</dbReference>
<dbReference type="InterPro" id="IPR006311">
    <property type="entry name" value="TAT_signal"/>
</dbReference>
<dbReference type="PANTHER" id="PTHR43649:SF31">
    <property type="entry name" value="SN-GLYCEROL-3-PHOSPHATE-BINDING PERIPLASMIC PROTEIN UGPB"/>
    <property type="match status" value="1"/>
</dbReference>
<dbReference type="InterPro" id="IPR006059">
    <property type="entry name" value="SBP"/>
</dbReference>
<evidence type="ECO:0000313" key="7">
    <source>
        <dbReference type="Proteomes" id="UP001144280"/>
    </source>
</evidence>
<comment type="caution">
    <text evidence="6">The sequence shown here is derived from an EMBL/GenBank/DDBJ whole genome shotgun (WGS) entry which is preliminary data.</text>
</comment>
<reference evidence="6" key="1">
    <citation type="submission" date="2022-12" db="EMBL/GenBank/DDBJ databases">
        <title>New Phytohabitans aurantiacus sp. RD004123 nov., an actinomycete isolated from soil.</title>
        <authorList>
            <person name="Triningsih D.W."/>
            <person name="Harunari E."/>
            <person name="Igarashi Y."/>
        </authorList>
    </citation>
    <scope>NUCLEOTIDE SEQUENCE</scope>
    <source>
        <strain evidence="6">RD004123</strain>
    </source>
</reference>
<evidence type="ECO:0000256" key="5">
    <source>
        <dbReference type="SAM" id="MobiDB-lite"/>
    </source>
</evidence>
<dbReference type="PANTHER" id="PTHR43649">
    <property type="entry name" value="ARABINOSE-BINDING PROTEIN-RELATED"/>
    <property type="match status" value="1"/>
</dbReference>
<dbReference type="Proteomes" id="UP001144280">
    <property type="component" value="Unassembled WGS sequence"/>
</dbReference>
<comment type="similarity">
    <text evidence="2">Belongs to the bacterial solute-binding protein 1 family.</text>
</comment>
<dbReference type="EMBL" id="BSDI01000019">
    <property type="protein sequence ID" value="GLH98933.1"/>
    <property type="molecule type" value="Genomic_DNA"/>
</dbReference>
<comment type="subcellular location">
    <subcellularLocation>
        <location evidence="1">Cell envelope</location>
    </subcellularLocation>
</comment>
<dbReference type="Gene3D" id="3.40.190.10">
    <property type="entry name" value="Periplasmic binding protein-like II"/>
    <property type="match status" value="2"/>
</dbReference>
<keyword evidence="7" id="KW-1185">Reference proteome</keyword>
<dbReference type="PROSITE" id="PS51318">
    <property type="entry name" value="TAT"/>
    <property type="match status" value="1"/>
</dbReference>
<dbReference type="InterPro" id="IPR050490">
    <property type="entry name" value="Bact_solute-bd_prot1"/>
</dbReference>
<gene>
    <name evidence="6" type="ORF">Pa4123_42080</name>
</gene>
<dbReference type="SUPFAM" id="SSF53850">
    <property type="entry name" value="Periplasmic binding protein-like II"/>
    <property type="match status" value="1"/>
</dbReference>
<dbReference type="InterPro" id="IPR022386">
    <property type="entry name" value="Chitin_NgcE"/>
</dbReference>
<evidence type="ECO:0000313" key="6">
    <source>
        <dbReference type="EMBL" id="GLH98933.1"/>
    </source>
</evidence>
<evidence type="ECO:0000256" key="2">
    <source>
        <dbReference type="ARBA" id="ARBA00008520"/>
    </source>
</evidence>
<name>A0ABQ5QWJ7_9ACTN</name>